<dbReference type="EMBL" id="JACOON010000004">
    <property type="protein sequence ID" value="MBC5648362.1"/>
    <property type="molecule type" value="Genomic_DNA"/>
</dbReference>
<keyword evidence="1" id="KW-0413">Isomerase</keyword>
<accession>A0ABR7EF04</accession>
<dbReference type="RefSeq" id="WP_186857871.1">
    <property type="nucleotide sequence ID" value="NZ_JACOON010000004.1"/>
</dbReference>
<dbReference type="Gene3D" id="3.30.429.10">
    <property type="entry name" value="Macrophage Migration Inhibitory Factor"/>
    <property type="match status" value="1"/>
</dbReference>
<comment type="caution">
    <text evidence="3">The sequence shown here is derived from an EMBL/GenBank/DDBJ whole genome shotgun (WGS) entry which is preliminary data.</text>
</comment>
<dbReference type="SUPFAM" id="SSF55331">
    <property type="entry name" value="Tautomerase/MIF"/>
    <property type="match status" value="1"/>
</dbReference>
<dbReference type="Pfam" id="PF01361">
    <property type="entry name" value="Tautomerase"/>
    <property type="match status" value="1"/>
</dbReference>
<gene>
    <name evidence="3" type="ORF">H8S18_08435</name>
</gene>
<dbReference type="InterPro" id="IPR004370">
    <property type="entry name" value="4-OT-like_dom"/>
</dbReference>
<proteinExistence type="predicted"/>
<dbReference type="Proteomes" id="UP000606889">
    <property type="component" value="Unassembled WGS sequence"/>
</dbReference>
<dbReference type="InterPro" id="IPR014347">
    <property type="entry name" value="Tautomerase/MIF_sf"/>
</dbReference>
<organism evidence="3 4">
    <name type="scientific">Christensenella tenuis</name>
    <dbReference type="NCBI Taxonomy" id="2763033"/>
    <lineage>
        <taxon>Bacteria</taxon>
        <taxon>Bacillati</taxon>
        <taxon>Bacillota</taxon>
        <taxon>Clostridia</taxon>
        <taxon>Christensenellales</taxon>
        <taxon>Christensenellaceae</taxon>
        <taxon>Christensenella</taxon>
    </lineage>
</organism>
<evidence type="ECO:0000256" key="1">
    <source>
        <dbReference type="ARBA" id="ARBA00023235"/>
    </source>
</evidence>
<name>A0ABR7EF04_9FIRM</name>
<feature type="domain" description="4-oxalocrotonate tautomerase-like" evidence="2">
    <location>
        <begin position="2"/>
        <end position="51"/>
    </location>
</feature>
<reference evidence="3 4" key="1">
    <citation type="submission" date="2020-08" db="EMBL/GenBank/DDBJ databases">
        <title>Genome public.</title>
        <authorList>
            <person name="Liu C."/>
            <person name="Sun Q."/>
        </authorList>
    </citation>
    <scope>NUCLEOTIDE SEQUENCE [LARGE SCALE GENOMIC DNA]</scope>
    <source>
        <strain evidence="3 4">NSJ-35</strain>
    </source>
</reference>
<protein>
    <submittedName>
        <fullName evidence="3">Tautomerase family protein</fullName>
    </submittedName>
</protein>
<evidence type="ECO:0000313" key="3">
    <source>
        <dbReference type="EMBL" id="MBC5648362.1"/>
    </source>
</evidence>
<evidence type="ECO:0000313" key="4">
    <source>
        <dbReference type="Proteomes" id="UP000606889"/>
    </source>
</evidence>
<evidence type="ECO:0000259" key="2">
    <source>
        <dbReference type="Pfam" id="PF01361"/>
    </source>
</evidence>
<sequence length="82" mass="8746">MPHITVAMFPGRDAAAKTNLALAVRETVSKELGIGPEYVSVSVEDIEPERWEEAMRRIPAGTVFVEPGAPKNADGAKGGKQV</sequence>
<keyword evidence="4" id="KW-1185">Reference proteome</keyword>